<evidence type="ECO:0000313" key="6">
    <source>
        <dbReference type="Proteomes" id="UP000676336"/>
    </source>
</evidence>
<proteinExistence type="inferred from homology"/>
<reference evidence="5" key="1">
    <citation type="submission" date="2021-02" db="EMBL/GenBank/DDBJ databases">
        <authorList>
            <person name="Nowell W R."/>
        </authorList>
    </citation>
    <scope>NUCLEOTIDE SEQUENCE</scope>
</reference>
<dbReference type="PANTHER" id="PTHR23117:SF13">
    <property type="entry name" value="GUANYLATE KINASE"/>
    <property type="match status" value="1"/>
</dbReference>
<organism evidence="5 6">
    <name type="scientific">Rotaria magnacalcarata</name>
    <dbReference type="NCBI Taxonomy" id="392030"/>
    <lineage>
        <taxon>Eukaryota</taxon>
        <taxon>Metazoa</taxon>
        <taxon>Spiralia</taxon>
        <taxon>Gnathifera</taxon>
        <taxon>Rotifera</taxon>
        <taxon>Eurotatoria</taxon>
        <taxon>Bdelloidea</taxon>
        <taxon>Philodinida</taxon>
        <taxon>Philodinidae</taxon>
        <taxon>Rotaria</taxon>
    </lineage>
</organism>
<evidence type="ECO:0000313" key="5">
    <source>
        <dbReference type="EMBL" id="CAF4968247.1"/>
    </source>
</evidence>
<accession>A0A8S3D0V3</accession>
<comment type="similarity">
    <text evidence="1">Belongs to the guanylate kinase family.</text>
</comment>
<name>A0A8S3D0V3_9BILA</name>
<feature type="non-terminal residue" evidence="5">
    <location>
        <position position="62"/>
    </location>
</feature>
<dbReference type="Proteomes" id="UP000676336">
    <property type="component" value="Unassembled WGS sequence"/>
</dbReference>
<sequence>GEFLETTEFSTNLYGTSKKAVQDVAQTGRICLLDVDKQGIKNIRNTDLNALFICITPPSYEI</sequence>
<dbReference type="SUPFAM" id="SSF52540">
    <property type="entry name" value="P-loop containing nucleoside triphosphate hydrolases"/>
    <property type="match status" value="1"/>
</dbReference>
<evidence type="ECO:0000256" key="1">
    <source>
        <dbReference type="ARBA" id="ARBA00005790"/>
    </source>
</evidence>
<dbReference type="PROSITE" id="PS50052">
    <property type="entry name" value="GUANYLATE_KINASE_2"/>
    <property type="match status" value="1"/>
</dbReference>
<dbReference type="InterPro" id="IPR027417">
    <property type="entry name" value="P-loop_NTPase"/>
</dbReference>
<dbReference type="InterPro" id="IPR008145">
    <property type="entry name" value="GK/Ca_channel_bsu"/>
</dbReference>
<dbReference type="AlphaFoldDB" id="A0A8S3D0V3"/>
<dbReference type="Pfam" id="PF00625">
    <property type="entry name" value="Guanylate_kin"/>
    <property type="match status" value="1"/>
</dbReference>
<dbReference type="GO" id="GO:0005829">
    <property type="term" value="C:cytosol"/>
    <property type="evidence" value="ECO:0007669"/>
    <property type="project" value="TreeGrafter"/>
</dbReference>
<keyword evidence="2" id="KW-0808">Transferase</keyword>
<dbReference type="PANTHER" id="PTHR23117">
    <property type="entry name" value="GUANYLATE KINASE-RELATED"/>
    <property type="match status" value="1"/>
</dbReference>
<evidence type="ECO:0000259" key="4">
    <source>
        <dbReference type="PROSITE" id="PS50052"/>
    </source>
</evidence>
<feature type="non-terminal residue" evidence="5">
    <location>
        <position position="1"/>
    </location>
</feature>
<comment type="caution">
    <text evidence="5">The sequence shown here is derived from an EMBL/GenBank/DDBJ whole genome shotgun (WGS) entry which is preliminary data.</text>
</comment>
<dbReference type="GO" id="GO:0004385">
    <property type="term" value="F:GMP kinase activity"/>
    <property type="evidence" value="ECO:0007669"/>
    <property type="project" value="TreeGrafter"/>
</dbReference>
<dbReference type="Gene3D" id="3.40.50.300">
    <property type="entry name" value="P-loop containing nucleotide triphosphate hydrolases"/>
    <property type="match status" value="1"/>
</dbReference>
<feature type="domain" description="Guanylate kinase-like" evidence="4">
    <location>
        <begin position="1"/>
        <end position="62"/>
    </location>
</feature>
<gene>
    <name evidence="5" type="ORF">SMN809_LOCUS55015</name>
</gene>
<protein>
    <recommendedName>
        <fullName evidence="4">Guanylate kinase-like domain-containing protein</fullName>
    </recommendedName>
</protein>
<dbReference type="EMBL" id="CAJOBI010193250">
    <property type="protein sequence ID" value="CAF4968247.1"/>
    <property type="molecule type" value="Genomic_DNA"/>
</dbReference>
<evidence type="ECO:0000256" key="3">
    <source>
        <dbReference type="ARBA" id="ARBA00022777"/>
    </source>
</evidence>
<keyword evidence="3" id="KW-0418">Kinase</keyword>
<evidence type="ECO:0000256" key="2">
    <source>
        <dbReference type="ARBA" id="ARBA00022679"/>
    </source>
</evidence>
<dbReference type="InterPro" id="IPR008144">
    <property type="entry name" value="Guanylate_kin-like_dom"/>
</dbReference>